<name>A0AAD5TE14_9FUNG</name>
<sequence>MSTEQQQQEEQAHPPAGPSPSAPPVAAIEYSPEVLNGSGPSGASLDALGPMVVNADGTLSRITNWDSMTSEEQANITRVLTKRNALRLRKLDQNPEPPQR</sequence>
<evidence type="ECO:0000313" key="2">
    <source>
        <dbReference type="EMBL" id="KAJ3173838.1"/>
    </source>
</evidence>
<evidence type="ECO:0000313" key="3">
    <source>
        <dbReference type="Proteomes" id="UP001212152"/>
    </source>
</evidence>
<comment type="caution">
    <text evidence="2">The sequence shown here is derived from an EMBL/GenBank/DDBJ whole genome shotgun (WGS) entry which is preliminary data.</text>
</comment>
<proteinExistence type="predicted"/>
<dbReference type="EMBL" id="JADGJQ010000069">
    <property type="protein sequence ID" value="KAJ3173838.1"/>
    <property type="molecule type" value="Genomic_DNA"/>
</dbReference>
<dbReference type="AlphaFoldDB" id="A0AAD5TE14"/>
<dbReference type="Proteomes" id="UP001212152">
    <property type="component" value="Unassembled WGS sequence"/>
</dbReference>
<protein>
    <submittedName>
        <fullName evidence="2">Uncharacterized protein</fullName>
    </submittedName>
</protein>
<dbReference type="PANTHER" id="PTHR39474:SF1">
    <property type="entry name" value="FUNGAL SPECIFIC TRANSCRIPTION FACTOR"/>
    <property type="match status" value="1"/>
</dbReference>
<keyword evidence="3" id="KW-1185">Reference proteome</keyword>
<gene>
    <name evidence="2" type="ORF">HDU87_007341</name>
</gene>
<feature type="region of interest" description="Disordered" evidence="1">
    <location>
        <begin position="1"/>
        <end position="48"/>
    </location>
</feature>
<accession>A0AAD5TE14</accession>
<reference evidence="2" key="1">
    <citation type="submission" date="2020-05" db="EMBL/GenBank/DDBJ databases">
        <title>Phylogenomic resolution of chytrid fungi.</title>
        <authorList>
            <person name="Stajich J.E."/>
            <person name="Amses K."/>
            <person name="Simmons R."/>
            <person name="Seto K."/>
            <person name="Myers J."/>
            <person name="Bonds A."/>
            <person name="Quandt C.A."/>
            <person name="Barry K."/>
            <person name="Liu P."/>
            <person name="Grigoriev I."/>
            <person name="Longcore J.E."/>
            <person name="James T.Y."/>
        </authorList>
    </citation>
    <scope>NUCLEOTIDE SEQUENCE</scope>
    <source>
        <strain evidence="2">JEL0379</strain>
    </source>
</reference>
<dbReference type="PANTHER" id="PTHR39474">
    <property type="entry name" value="UNNAMED PRODUCT"/>
    <property type="match status" value="1"/>
</dbReference>
<evidence type="ECO:0000256" key="1">
    <source>
        <dbReference type="SAM" id="MobiDB-lite"/>
    </source>
</evidence>
<organism evidence="2 3">
    <name type="scientific">Geranomyces variabilis</name>
    <dbReference type="NCBI Taxonomy" id="109894"/>
    <lineage>
        <taxon>Eukaryota</taxon>
        <taxon>Fungi</taxon>
        <taxon>Fungi incertae sedis</taxon>
        <taxon>Chytridiomycota</taxon>
        <taxon>Chytridiomycota incertae sedis</taxon>
        <taxon>Chytridiomycetes</taxon>
        <taxon>Spizellomycetales</taxon>
        <taxon>Powellomycetaceae</taxon>
        <taxon>Geranomyces</taxon>
    </lineage>
</organism>